<evidence type="ECO:0000313" key="2">
    <source>
        <dbReference type="EMBL" id="MFD2534581.1"/>
    </source>
</evidence>
<comment type="caution">
    <text evidence="2">The sequence shown here is derived from an EMBL/GenBank/DDBJ whole genome shotgun (WGS) entry which is preliminary data.</text>
</comment>
<evidence type="ECO:0000256" key="1">
    <source>
        <dbReference type="SAM" id="SignalP"/>
    </source>
</evidence>
<evidence type="ECO:0000313" key="3">
    <source>
        <dbReference type="Proteomes" id="UP001597441"/>
    </source>
</evidence>
<name>A0ABW5JQS8_9FLAO</name>
<keyword evidence="1" id="KW-0732">Signal</keyword>
<feature type="chain" id="PRO_5045772899" evidence="1">
    <location>
        <begin position="23"/>
        <end position="573"/>
    </location>
</feature>
<feature type="signal peptide" evidence="1">
    <location>
        <begin position="1"/>
        <end position="22"/>
    </location>
</feature>
<accession>A0ABW5JQS8</accession>
<dbReference type="EMBL" id="JBHULK010000002">
    <property type="protein sequence ID" value="MFD2534581.1"/>
    <property type="molecule type" value="Genomic_DNA"/>
</dbReference>
<reference evidence="3" key="1">
    <citation type="journal article" date="2019" name="Int. J. Syst. Evol. Microbiol.">
        <title>The Global Catalogue of Microorganisms (GCM) 10K type strain sequencing project: providing services to taxonomists for standard genome sequencing and annotation.</title>
        <authorList>
            <consortium name="The Broad Institute Genomics Platform"/>
            <consortium name="The Broad Institute Genome Sequencing Center for Infectious Disease"/>
            <person name="Wu L."/>
            <person name="Ma J."/>
        </authorList>
    </citation>
    <scope>NUCLEOTIDE SEQUENCE [LARGE SCALE GENOMIC DNA]</scope>
    <source>
        <strain evidence="3">KCTC 42903</strain>
    </source>
</reference>
<gene>
    <name evidence="2" type="ORF">ACFSQS_05635</name>
</gene>
<dbReference type="InterPro" id="IPR025366">
    <property type="entry name" value="DUF4270"/>
</dbReference>
<dbReference type="Pfam" id="PF14092">
    <property type="entry name" value="DUF4270"/>
    <property type="match status" value="1"/>
</dbReference>
<keyword evidence="3" id="KW-1185">Reference proteome</keyword>
<organism evidence="2 3">
    <name type="scientific">Gelatiniphilus marinus</name>
    <dbReference type="NCBI Taxonomy" id="1759464"/>
    <lineage>
        <taxon>Bacteria</taxon>
        <taxon>Pseudomonadati</taxon>
        <taxon>Bacteroidota</taxon>
        <taxon>Flavobacteriia</taxon>
        <taxon>Flavobacteriales</taxon>
        <taxon>Flavobacteriaceae</taxon>
        <taxon>Gelatiniphilus</taxon>
    </lineage>
</organism>
<protein>
    <submittedName>
        <fullName evidence="2">DUF4270 domain-containing protein</fullName>
    </submittedName>
</protein>
<dbReference type="RefSeq" id="WP_388015431.1">
    <property type="nucleotide sequence ID" value="NZ_JBHUDT010000002.1"/>
</dbReference>
<dbReference type="Proteomes" id="UP001597441">
    <property type="component" value="Unassembled WGS sequence"/>
</dbReference>
<sequence>MKKIFKPLKFSSIFLLAMALFIACDKDFNTIDSDVLGKDNANFNTNNLNLQILAYNKKLDSLQINNLPNHLFGAFNDPAYGLTTASIVTQVTPAVFNPDFGENPVIDSVVLKVPYYSKEDGLIEGTTNAKYSIKDSLYGNGKVKLTIYRNNYFLRDFNPNSEFGQTQMYYSNANSSSNSAIDGNSIINFEDHKSDVILTLNEFAPSNNTIILKTTEGDQDVIDRQAPALRAKLDTNYWKTLILDLEDDAVLSNANNFKDYFRGLYFKAEAINGNGSMTFFNLATANIVIYFSKDSSVDGEKLQDSYTLNLTGNRLNTFVNNFNTALINGNKTNGDEKLYLKGTNGSMAVVDLFGGDMVECTDENGSVTMRTPLDCFKKTYRQLDENGDYLPQVNGNYPLKKLINEAHLLIYEDEIMQTYPKDENGNDYSAFDRIYAYDIKNNAPTTDFAFFDPTEDRTNPLNSKIISLGQRITDDNGISKYKIRLTEHLKNILLKDSTNTKIGLVLSTNVNIDYNPSTNILQTATILNSGDDVTALPATAVISPRGTILYGNHPNVPENRKMKLEIFFTKPNL</sequence>
<dbReference type="PROSITE" id="PS51257">
    <property type="entry name" value="PROKAR_LIPOPROTEIN"/>
    <property type="match status" value="1"/>
</dbReference>
<proteinExistence type="predicted"/>